<dbReference type="AlphaFoldDB" id="A0A133UN46"/>
<dbReference type="SFLD" id="SFLDG01129">
    <property type="entry name" value="C1.5:_HAD__Beta-PGM__Phosphata"/>
    <property type="match status" value="1"/>
</dbReference>
<keyword evidence="2" id="KW-0378">Hydrolase</keyword>
<evidence type="ECO:0008006" key="5">
    <source>
        <dbReference type="Google" id="ProtNLM"/>
    </source>
</evidence>
<dbReference type="InterPro" id="IPR036412">
    <property type="entry name" value="HAD-like_sf"/>
</dbReference>
<dbReference type="NCBIfam" id="TIGR01549">
    <property type="entry name" value="HAD-SF-IA-v1"/>
    <property type="match status" value="1"/>
</dbReference>
<gene>
    <name evidence="3" type="ORF">AKJ65_01375</name>
</gene>
<keyword evidence="4" id="KW-1185">Reference proteome</keyword>
<dbReference type="Proteomes" id="UP000070284">
    <property type="component" value="Unassembled WGS sequence"/>
</dbReference>
<dbReference type="PANTHER" id="PTHR43316:SF8">
    <property type="entry name" value="HAD FAMILY HYDROLASE"/>
    <property type="match status" value="1"/>
</dbReference>
<accession>A0A133UN46</accession>
<name>A0A133UN46_9EURY</name>
<dbReference type="Pfam" id="PF00702">
    <property type="entry name" value="Hydrolase"/>
    <property type="match status" value="1"/>
</dbReference>
<dbReference type="InterPro" id="IPR006439">
    <property type="entry name" value="HAD-SF_hydro_IA"/>
</dbReference>
<dbReference type="SFLD" id="SFLDS00003">
    <property type="entry name" value="Haloacid_Dehalogenase"/>
    <property type="match status" value="1"/>
</dbReference>
<dbReference type="GO" id="GO:0016787">
    <property type="term" value="F:hydrolase activity"/>
    <property type="evidence" value="ECO:0007669"/>
    <property type="project" value="UniProtKB-KW"/>
</dbReference>
<dbReference type="InterPro" id="IPR023214">
    <property type="entry name" value="HAD_sf"/>
</dbReference>
<reference evidence="3 4" key="1">
    <citation type="journal article" date="2016" name="Sci. Rep.">
        <title>Metabolic traits of an uncultured archaeal lineage -MSBL1- from brine pools of the Red Sea.</title>
        <authorList>
            <person name="Mwirichia R."/>
            <person name="Alam I."/>
            <person name="Rashid M."/>
            <person name="Vinu M."/>
            <person name="Ba-Alawi W."/>
            <person name="Anthony Kamau A."/>
            <person name="Kamanda Ngugi D."/>
            <person name="Goker M."/>
            <person name="Klenk H.P."/>
            <person name="Bajic V."/>
            <person name="Stingl U."/>
        </authorList>
    </citation>
    <scope>NUCLEOTIDE SEQUENCE [LARGE SCALE GENOMIC DNA]</scope>
    <source>
        <strain evidence="3">SCGC-AAA259E19</strain>
    </source>
</reference>
<protein>
    <recommendedName>
        <fullName evidence="5">HAD family hydrolase</fullName>
    </recommendedName>
</protein>
<evidence type="ECO:0000256" key="1">
    <source>
        <dbReference type="ARBA" id="ARBA00007958"/>
    </source>
</evidence>
<dbReference type="InterPro" id="IPR023198">
    <property type="entry name" value="PGP-like_dom2"/>
</dbReference>
<evidence type="ECO:0000313" key="4">
    <source>
        <dbReference type="Proteomes" id="UP000070284"/>
    </source>
</evidence>
<evidence type="ECO:0000313" key="3">
    <source>
        <dbReference type="EMBL" id="KXA95619.1"/>
    </source>
</evidence>
<evidence type="ECO:0000256" key="2">
    <source>
        <dbReference type="ARBA" id="ARBA00022801"/>
    </source>
</evidence>
<comment type="similarity">
    <text evidence="1">Belongs to the HAD-like hydrolase superfamily.</text>
</comment>
<sequence length="210" mass="24757">MKPKAISFDMDETLVEPQLVDKFWFEEVPKLYADKNDLEFEAAVDFVKEKYDEIGPEKVRWYQPEYWFERFDLEGDPSEVIKNNSYEVRIYPDALEILEDLYGDYELMVISNASQIFLDVQLDSIKGYFSRIFSCVSDFGKVKKNREVYEEICSLVGMEPEDLVHVGNDRKFDYEVPREIGIRAFLIDREGNDRADGEILRDLREIKGEL</sequence>
<organism evidence="3 4">
    <name type="scientific">candidate division MSBL1 archaeon SCGC-AAA259E19</name>
    <dbReference type="NCBI Taxonomy" id="1698264"/>
    <lineage>
        <taxon>Archaea</taxon>
        <taxon>Methanobacteriati</taxon>
        <taxon>Methanobacteriota</taxon>
        <taxon>candidate division MSBL1</taxon>
    </lineage>
</organism>
<comment type="caution">
    <text evidence="3">The sequence shown here is derived from an EMBL/GenBank/DDBJ whole genome shotgun (WGS) entry which is preliminary data.</text>
</comment>
<dbReference type="Gene3D" id="1.10.150.240">
    <property type="entry name" value="Putative phosphatase, domain 2"/>
    <property type="match status" value="1"/>
</dbReference>
<dbReference type="PANTHER" id="PTHR43316">
    <property type="entry name" value="HYDROLASE, HALOACID DELAHOGENASE-RELATED"/>
    <property type="match status" value="1"/>
</dbReference>
<proteinExistence type="inferred from homology"/>
<dbReference type="InterPro" id="IPR051540">
    <property type="entry name" value="S-2-haloacid_dehalogenase"/>
</dbReference>
<dbReference type="SUPFAM" id="SSF56784">
    <property type="entry name" value="HAD-like"/>
    <property type="match status" value="1"/>
</dbReference>
<dbReference type="EMBL" id="LHXO01000011">
    <property type="protein sequence ID" value="KXA95619.1"/>
    <property type="molecule type" value="Genomic_DNA"/>
</dbReference>
<dbReference type="Gene3D" id="3.40.50.1000">
    <property type="entry name" value="HAD superfamily/HAD-like"/>
    <property type="match status" value="1"/>
</dbReference>